<feature type="repeat" description="TPR" evidence="1">
    <location>
        <begin position="442"/>
        <end position="475"/>
    </location>
</feature>
<gene>
    <name evidence="4" type="ORF">ACFSKV_14885</name>
</gene>
<keyword evidence="5" id="KW-1185">Reference proteome</keyword>
<keyword evidence="2" id="KW-1133">Transmembrane helix</keyword>
<dbReference type="Gene3D" id="3.30.70.1230">
    <property type="entry name" value="Nucleotide cyclase"/>
    <property type="match status" value="1"/>
</dbReference>
<dbReference type="InterPro" id="IPR050697">
    <property type="entry name" value="Adenylyl/Guanylyl_Cyclase_3/4"/>
</dbReference>
<organism evidence="4 5">
    <name type="scientific">Shivajiella indica</name>
    <dbReference type="NCBI Taxonomy" id="872115"/>
    <lineage>
        <taxon>Bacteria</taxon>
        <taxon>Pseudomonadati</taxon>
        <taxon>Bacteroidota</taxon>
        <taxon>Cytophagia</taxon>
        <taxon>Cytophagales</taxon>
        <taxon>Cyclobacteriaceae</taxon>
        <taxon>Shivajiella</taxon>
    </lineage>
</organism>
<dbReference type="InterPro" id="IPR001054">
    <property type="entry name" value="A/G_cyclase"/>
</dbReference>
<feature type="domain" description="Guanylate cyclase" evidence="3">
    <location>
        <begin position="11"/>
        <end position="118"/>
    </location>
</feature>
<dbReference type="InterPro" id="IPR011990">
    <property type="entry name" value="TPR-like_helical_dom_sf"/>
</dbReference>
<name>A0ABW5BDM1_9BACT</name>
<accession>A0ABW5BDM1</accession>
<sequence length="728" mass="83076">MENGVKRNFSAIMFSDIVGYSSLMGSNEDIAFQLVKKNTKLHEKIIEKYHGIIVKELGDGVLCSFENSRDAVLAALDLQEYYLESKELSLRIGIHCGEVIVEEHDVFGDAVNIASRIQALGNPGSILFSGTVASRIHPEVNLHKVSLGKFKLKNIKEPMEVFALCNRGLNVPKRGEILKLLESRLKKLMIAGLIFLSIFLGGLWAYYDTYVNQLLGGNEKSIAVLPFKNLNQYENEDYFIEGLTEDIITQLSKISELKVISKTSTNEYKKSSEPIKSIAKSLGVQFILIGSIQKIENRIKIRTQLIDVERNKNLWAESYDKYLMDIFQVQSEIAQVIAEKMSIVLTEDEILQLDKKPTENFSAYDIYLKGRDFYQKYEADFNKRAIIEFKKSLEIDPEFALAWAGLGDAYSQNYGRFGMERFWIDSSLMASKKALDLDSNLSEAYKALAVAYNYIGDYEKSQEYNRIALSINPNNAQAMGNLGSVLMVMGRLDQALIWEKKAAGLNPKSFIPYQIVGWNYRLLGENDQALKWLKRSLEIRTFKDTYEQMAYSYISMGECEEALSLISPLLELGEDEKIYEIAGIISLFCGKEKDAKYYLKKSVDINPDIGTDIFANSPIYLGYILYKEGNFLEAEVWLEGAYTKHLNEEISGTQDEEHAFNLASIYAIRGDYHNSMKYLKISKEKHWLDLVMATHNPIFQPMNNNPEFKMLTEKIIKEVEIMRLNVKE</sequence>
<proteinExistence type="predicted"/>
<keyword evidence="2" id="KW-0812">Transmembrane</keyword>
<evidence type="ECO:0000256" key="1">
    <source>
        <dbReference type="PROSITE-ProRule" id="PRU00339"/>
    </source>
</evidence>
<evidence type="ECO:0000313" key="5">
    <source>
        <dbReference type="Proteomes" id="UP001597414"/>
    </source>
</evidence>
<evidence type="ECO:0000256" key="2">
    <source>
        <dbReference type="SAM" id="Phobius"/>
    </source>
</evidence>
<dbReference type="PROSITE" id="PS50005">
    <property type="entry name" value="TPR"/>
    <property type="match status" value="2"/>
</dbReference>
<dbReference type="PROSITE" id="PS50125">
    <property type="entry name" value="GUANYLATE_CYCLASE_2"/>
    <property type="match status" value="1"/>
</dbReference>
<dbReference type="SMART" id="SM00044">
    <property type="entry name" value="CYCc"/>
    <property type="match status" value="1"/>
</dbReference>
<keyword evidence="1" id="KW-0802">TPR repeat</keyword>
<dbReference type="InterPro" id="IPR019734">
    <property type="entry name" value="TPR_rpt"/>
</dbReference>
<feature type="transmembrane region" description="Helical" evidence="2">
    <location>
        <begin position="188"/>
        <end position="207"/>
    </location>
</feature>
<dbReference type="SUPFAM" id="SSF55073">
    <property type="entry name" value="Nucleotide cyclase"/>
    <property type="match status" value="1"/>
</dbReference>
<protein>
    <submittedName>
        <fullName evidence="4">Adenylate/guanylate cyclase domain-containing protein</fullName>
    </submittedName>
</protein>
<comment type="caution">
    <text evidence="4">The sequence shown here is derived from an EMBL/GenBank/DDBJ whole genome shotgun (WGS) entry which is preliminary data.</text>
</comment>
<dbReference type="RefSeq" id="WP_380804411.1">
    <property type="nucleotide sequence ID" value="NZ_JBHUIV010000020.1"/>
</dbReference>
<evidence type="ECO:0000313" key="4">
    <source>
        <dbReference type="EMBL" id="MFD2202861.1"/>
    </source>
</evidence>
<dbReference type="Pfam" id="PF13432">
    <property type="entry name" value="TPR_16"/>
    <property type="match status" value="1"/>
</dbReference>
<evidence type="ECO:0000259" key="3">
    <source>
        <dbReference type="PROSITE" id="PS50125"/>
    </source>
</evidence>
<reference evidence="5" key="1">
    <citation type="journal article" date="2019" name="Int. J. Syst. Evol. Microbiol.">
        <title>The Global Catalogue of Microorganisms (GCM) 10K type strain sequencing project: providing services to taxonomists for standard genome sequencing and annotation.</title>
        <authorList>
            <consortium name="The Broad Institute Genomics Platform"/>
            <consortium name="The Broad Institute Genome Sequencing Center for Infectious Disease"/>
            <person name="Wu L."/>
            <person name="Ma J."/>
        </authorList>
    </citation>
    <scope>NUCLEOTIDE SEQUENCE [LARGE SCALE GENOMIC DNA]</scope>
    <source>
        <strain evidence="5">KCTC 19812</strain>
    </source>
</reference>
<dbReference type="CDD" id="cd07302">
    <property type="entry name" value="CHD"/>
    <property type="match status" value="1"/>
</dbReference>
<dbReference type="PANTHER" id="PTHR43081:SF19">
    <property type="entry name" value="PH-SENSITIVE ADENYLATE CYCLASE RV1264"/>
    <property type="match status" value="1"/>
</dbReference>
<dbReference type="SMART" id="SM00028">
    <property type="entry name" value="TPR"/>
    <property type="match status" value="4"/>
</dbReference>
<keyword evidence="2" id="KW-0472">Membrane</keyword>
<dbReference type="Pfam" id="PF00211">
    <property type="entry name" value="Guanylate_cyc"/>
    <property type="match status" value="1"/>
</dbReference>
<dbReference type="InterPro" id="IPR029787">
    <property type="entry name" value="Nucleotide_cyclase"/>
</dbReference>
<dbReference type="PANTHER" id="PTHR43081">
    <property type="entry name" value="ADENYLATE CYCLASE, TERMINAL-DIFFERENTIATION SPECIFIC-RELATED"/>
    <property type="match status" value="1"/>
</dbReference>
<dbReference type="Gene3D" id="3.40.50.10610">
    <property type="entry name" value="ABC-type transport auxiliary lipoprotein component"/>
    <property type="match status" value="1"/>
</dbReference>
<dbReference type="Gene3D" id="1.25.40.10">
    <property type="entry name" value="Tetratricopeptide repeat domain"/>
    <property type="match status" value="3"/>
</dbReference>
<dbReference type="EMBL" id="JBHUIV010000020">
    <property type="protein sequence ID" value="MFD2202861.1"/>
    <property type="molecule type" value="Genomic_DNA"/>
</dbReference>
<dbReference type="Proteomes" id="UP001597414">
    <property type="component" value="Unassembled WGS sequence"/>
</dbReference>
<dbReference type="SUPFAM" id="SSF48452">
    <property type="entry name" value="TPR-like"/>
    <property type="match status" value="2"/>
</dbReference>
<feature type="repeat" description="TPR" evidence="1">
    <location>
        <begin position="476"/>
        <end position="509"/>
    </location>
</feature>